<protein>
    <submittedName>
        <fullName evidence="2">Uncharacterized protein</fullName>
    </submittedName>
</protein>
<gene>
    <name evidence="2" type="ORF">AArcMg_2684</name>
</gene>
<dbReference type="EMBL" id="CP027033">
    <property type="protein sequence ID" value="AXR82674.1"/>
    <property type="molecule type" value="Genomic_DNA"/>
</dbReference>
<accession>A0A346PT29</accession>
<feature type="transmembrane region" description="Helical" evidence="1">
    <location>
        <begin position="7"/>
        <end position="27"/>
    </location>
</feature>
<sequence>MRTTNSPWVILGLVLSGLALPSVLVYAVGHGDVLSLAILGVLLGVLGVQYRLHERLSRLESIHGEDR</sequence>
<dbReference type="AlphaFoldDB" id="A0A346PT29"/>
<name>A0A346PT29_9EURY</name>
<dbReference type="KEGG" id="nag:AArcMg_2684"/>
<evidence type="ECO:0000313" key="2">
    <source>
        <dbReference type="EMBL" id="AXR82674.1"/>
    </source>
</evidence>
<keyword evidence="1" id="KW-0472">Membrane</keyword>
<proteinExistence type="predicted"/>
<keyword evidence="1" id="KW-0812">Transmembrane</keyword>
<organism evidence="2 3">
    <name type="scientific">Natrarchaeobaculum sulfurireducens</name>
    <dbReference type="NCBI Taxonomy" id="2044521"/>
    <lineage>
        <taxon>Archaea</taxon>
        <taxon>Methanobacteriati</taxon>
        <taxon>Methanobacteriota</taxon>
        <taxon>Stenosarchaea group</taxon>
        <taxon>Halobacteria</taxon>
        <taxon>Halobacteriales</taxon>
        <taxon>Natrialbaceae</taxon>
        <taxon>Natrarchaeobaculum</taxon>
    </lineage>
</organism>
<feature type="transmembrane region" description="Helical" evidence="1">
    <location>
        <begin position="33"/>
        <end position="52"/>
    </location>
</feature>
<evidence type="ECO:0000256" key="1">
    <source>
        <dbReference type="SAM" id="Phobius"/>
    </source>
</evidence>
<keyword evidence="3" id="KW-1185">Reference proteome</keyword>
<dbReference type="Proteomes" id="UP000258613">
    <property type="component" value="Chromosome"/>
</dbReference>
<evidence type="ECO:0000313" key="3">
    <source>
        <dbReference type="Proteomes" id="UP000258613"/>
    </source>
</evidence>
<dbReference type="RefSeq" id="WP_117369292.1">
    <property type="nucleotide sequence ID" value="NZ_CP027033.1"/>
</dbReference>
<keyword evidence="1" id="KW-1133">Transmembrane helix</keyword>
<reference evidence="3" key="1">
    <citation type="submission" date="2018-02" db="EMBL/GenBank/DDBJ databases">
        <title>Phenotypic and genomic properties of facultatively anaerobic sulfur-reducing natronoarchaea from hypersaline soda lakes.</title>
        <authorList>
            <person name="Sorokin D.Y."/>
            <person name="Kublanov I.V."/>
            <person name="Roman P."/>
            <person name="Sinninghe Damste J.S."/>
            <person name="Golyshin P.N."/>
            <person name="Rojo D."/>
            <person name="Ciordia S."/>
            <person name="Mena M.D.C."/>
            <person name="Ferrer M."/>
            <person name="Messina E."/>
            <person name="Smedile F."/>
            <person name="La Spada G."/>
            <person name="La Cono V."/>
            <person name="Yakimov M.M."/>
        </authorList>
    </citation>
    <scope>NUCLEOTIDE SEQUENCE [LARGE SCALE GENOMIC DNA]</scope>
    <source>
        <strain evidence="3">AArc-Mg</strain>
    </source>
</reference>
<dbReference type="GeneID" id="37643175"/>